<evidence type="ECO:0000313" key="2">
    <source>
        <dbReference type="Proteomes" id="UP000789702"/>
    </source>
</evidence>
<dbReference type="Proteomes" id="UP000789702">
    <property type="component" value="Unassembled WGS sequence"/>
</dbReference>
<evidence type="ECO:0000313" key="1">
    <source>
        <dbReference type="EMBL" id="CAG8489719.1"/>
    </source>
</evidence>
<feature type="non-terminal residue" evidence="1">
    <location>
        <position position="1"/>
    </location>
</feature>
<proteinExistence type="predicted"/>
<reference evidence="1" key="1">
    <citation type="submission" date="2021-06" db="EMBL/GenBank/DDBJ databases">
        <authorList>
            <person name="Kallberg Y."/>
            <person name="Tangrot J."/>
            <person name="Rosling A."/>
        </authorList>
    </citation>
    <scope>NUCLEOTIDE SEQUENCE</scope>
    <source>
        <strain evidence="1">IL203A</strain>
    </source>
</reference>
<sequence length="156" mass="17929">SDDIKNEEPNFVDIVYNFDWSSTLLGPMDSWEPALKTATDRYIELTRDGYSEESYFDYTFSPVLRPDGTVCAIYTLTQETTRRILNARRLKILSEFGHRISEIESLENACRLLTKVLNNNVDIPYALIYFVDHKSNSGSESLIARLIATTFDEDEP</sequence>
<keyword evidence="2" id="KW-1185">Reference proteome</keyword>
<name>A0ACA9KRU4_9GLOM</name>
<protein>
    <submittedName>
        <fullName evidence="1">2419_t:CDS:1</fullName>
    </submittedName>
</protein>
<gene>
    <name evidence="1" type="ORF">DHETER_LOCUS2501</name>
</gene>
<comment type="caution">
    <text evidence="1">The sequence shown here is derived from an EMBL/GenBank/DDBJ whole genome shotgun (WGS) entry which is preliminary data.</text>
</comment>
<accession>A0ACA9KRU4</accession>
<dbReference type="EMBL" id="CAJVPU010001844">
    <property type="protein sequence ID" value="CAG8489719.1"/>
    <property type="molecule type" value="Genomic_DNA"/>
</dbReference>
<organism evidence="1 2">
    <name type="scientific">Dentiscutata heterogama</name>
    <dbReference type="NCBI Taxonomy" id="1316150"/>
    <lineage>
        <taxon>Eukaryota</taxon>
        <taxon>Fungi</taxon>
        <taxon>Fungi incertae sedis</taxon>
        <taxon>Mucoromycota</taxon>
        <taxon>Glomeromycotina</taxon>
        <taxon>Glomeromycetes</taxon>
        <taxon>Diversisporales</taxon>
        <taxon>Gigasporaceae</taxon>
        <taxon>Dentiscutata</taxon>
    </lineage>
</organism>